<comment type="similarity">
    <text evidence="1">Belongs to the TolB family.</text>
</comment>
<dbReference type="Gene3D" id="2.120.10.30">
    <property type="entry name" value="TolB, C-terminal domain"/>
    <property type="match status" value="1"/>
</dbReference>
<evidence type="ECO:0000256" key="1">
    <source>
        <dbReference type="ARBA" id="ARBA00009820"/>
    </source>
</evidence>
<dbReference type="Pfam" id="PF07676">
    <property type="entry name" value="PD40"/>
    <property type="match status" value="1"/>
</dbReference>
<evidence type="ECO:0000313" key="2">
    <source>
        <dbReference type="EMBL" id="AMG01097.1"/>
    </source>
</evidence>
<dbReference type="InterPro" id="IPR011659">
    <property type="entry name" value="WD40"/>
</dbReference>
<name>A0ABM5Y5Q6_VIBHA</name>
<evidence type="ECO:0008006" key="4">
    <source>
        <dbReference type="Google" id="ProtNLM"/>
    </source>
</evidence>
<proteinExistence type="inferred from homology"/>
<organism evidence="2 3">
    <name type="scientific">Vibrio harveyi</name>
    <name type="common">Beneckea harveyi</name>
    <dbReference type="NCBI Taxonomy" id="669"/>
    <lineage>
        <taxon>Bacteria</taxon>
        <taxon>Pseudomonadati</taxon>
        <taxon>Pseudomonadota</taxon>
        <taxon>Gammaproteobacteria</taxon>
        <taxon>Vibrionales</taxon>
        <taxon>Vibrionaceae</taxon>
        <taxon>Vibrio</taxon>
    </lineage>
</organism>
<dbReference type="PANTHER" id="PTHR36842">
    <property type="entry name" value="PROTEIN TOLB HOMOLOG"/>
    <property type="match status" value="1"/>
</dbReference>
<dbReference type="SUPFAM" id="SSF82171">
    <property type="entry name" value="DPP6 N-terminal domain-like"/>
    <property type="match status" value="1"/>
</dbReference>
<dbReference type="PANTHER" id="PTHR36842:SF1">
    <property type="entry name" value="PROTEIN TOLB"/>
    <property type="match status" value="1"/>
</dbReference>
<protein>
    <recommendedName>
        <fullName evidence="4">WD40-like Beta Propeller Repeat family protein</fullName>
    </recommendedName>
</protein>
<dbReference type="InterPro" id="IPR011042">
    <property type="entry name" value="6-blade_b-propeller_TolB-like"/>
</dbReference>
<dbReference type="Proteomes" id="UP000067422">
    <property type="component" value="Chromosome 2"/>
</dbReference>
<sequence length="406" mass="45424">MLPAGHGAYFARPTGMSVTESGKYVLFHNNLPKIPLSGDSTEGGYFIKNTETNETTRLGVPSELPKNTVIGNPTISPNGRYIGFSYQESYRTYKGVVWDRLEDKLLTARYSDEVNSDCINSPSYFNIYPINEKYAYYSYMCSTNNKWGSNTEEVIGFTDIENEQSKVINIGLDGKLSKLFLSPNRFISNDGRYLTYVSPQQMDNNNFYSGSESETAIYLYDRVTSKHAKVISSQSNTDYIHNSLYSSISPDGKFLIYIAKKPMSETSSSNYGYLVTYSIDTKKFNYIAGPDNKILYDIRNPTISRDGESIAFTSKNSEYNLIGGNGYQAYFYDRVNQKMHHVSVSILTGESALQSGDAVVYGNGKGLIWSTSSPLVDKREVGANSGKFLYALSKSTIPDICKPYLE</sequence>
<keyword evidence="3" id="KW-1185">Reference proteome</keyword>
<dbReference type="EMBL" id="CP014039">
    <property type="protein sequence ID" value="AMG01097.1"/>
    <property type="molecule type" value="Genomic_DNA"/>
</dbReference>
<accession>A0ABM5Y5Q6</accession>
<evidence type="ECO:0000313" key="3">
    <source>
        <dbReference type="Proteomes" id="UP000067422"/>
    </source>
</evidence>
<dbReference type="RefSeq" id="WP_017190728.1">
    <property type="nucleotide sequence ID" value="NZ_CAWMVA010000002.1"/>
</dbReference>
<reference evidence="2" key="1">
    <citation type="submission" date="2018-01" db="EMBL/GenBank/DDBJ databases">
        <title>FDA dAtabase for Regulatory Grade micrObial Sequences (FDA-ARGOS): Supporting development and validation of Infectious Disease Dx tests.</title>
        <authorList>
            <person name="Hoffmann M."/>
            <person name="Allard M."/>
            <person name="Evans P."/>
            <person name="Brown E."/>
            <person name="Tallon L."/>
            <person name="Sadzewicz L."/>
            <person name="Sengamalay N."/>
            <person name="Ott S."/>
            <person name="Godinez A."/>
            <person name="Nagaraj S."/>
            <person name="Vyas G."/>
            <person name="Aluvathingal J."/>
            <person name="Nadendla S."/>
            <person name="Geyer C."/>
            <person name="Sichtig H."/>
        </authorList>
    </citation>
    <scope>NUCLEOTIDE SEQUENCE</scope>
    <source>
        <strain evidence="2">FDAARGOS_107</strain>
    </source>
</reference>
<gene>
    <name evidence="2" type="ORF">AL538_25925</name>
</gene>